<sequence length="129" mass="15516">MLEYFVLLPLMVVVFYSLYMASVFPNFITYTGYAYFLILTLVFVILRERIKSNYDLESVTYWEKNSVLVDTIMWLYLIPGFAIIIFTLIYWFKGKEGRRYRQIFASIIGLVLFFIYNYAIFELFLGYSR</sequence>
<feature type="transmembrane region" description="Helical" evidence="1">
    <location>
        <begin position="5"/>
        <end position="21"/>
    </location>
</feature>
<name>A0A1I2JPE7_9BACI</name>
<dbReference type="RefSeq" id="WP_089749448.1">
    <property type="nucleotide sequence ID" value="NZ_FOOG01000002.1"/>
</dbReference>
<dbReference type="AlphaFoldDB" id="A0A1I2JPE7"/>
<organism evidence="2 3">
    <name type="scientific">Halobacillus alkaliphilus</name>
    <dbReference type="NCBI Taxonomy" id="396056"/>
    <lineage>
        <taxon>Bacteria</taxon>
        <taxon>Bacillati</taxon>
        <taxon>Bacillota</taxon>
        <taxon>Bacilli</taxon>
        <taxon>Bacillales</taxon>
        <taxon>Bacillaceae</taxon>
        <taxon>Halobacillus</taxon>
    </lineage>
</organism>
<reference evidence="3" key="1">
    <citation type="submission" date="2016-10" db="EMBL/GenBank/DDBJ databases">
        <authorList>
            <person name="Varghese N."/>
            <person name="Submissions S."/>
        </authorList>
    </citation>
    <scope>NUCLEOTIDE SEQUENCE [LARGE SCALE GENOMIC DNA]</scope>
    <source>
        <strain evidence="3">FP5</strain>
    </source>
</reference>
<keyword evidence="1" id="KW-1133">Transmembrane helix</keyword>
<dbReference type="EMBL" id="FOOG01000002">
    <property type="protein sequence ID" value="SFF56825.1"/>
    <property type="molecule type" value="Genomic_DNA"/>
</dbReference>
<evidence type="ECO:0000256" key="1">
    <source>
        <dbReference type="SAM" id="Phobius"/>
    </source>
</evidence>
<keyword evidence="1" id="KW-0472">Membrane</keyword>
<dbReference type="Proteomes" id="UP000198897">
    <property type="component" value="Unassembled WGS sequence"/>
</dbReference>
<accession>A0A1I2JPE7</accession>
<keyword evidence="3" id="KW-1185">Reference proteome</keyword>
<gene>
    <name evidence="2" type="ORF">SAMN05216353_1025</name>
</gene>
<evidence type="ECO:0000313" key="2">
    <source>
        <dbReference type="EMBL" id="SFF56825.1"/>
    </source>
</evidence>
<evidence type="ECO:0000313" key="3">
    <source>
        <dbReference type="Proteomes" id="UP000198897"/>
    </source>
</evidence>
<feature type="transmembrane region" description="Helical" evidence="1">
    <location>
        <begin position="67"/>
        <end position="91"/>
    </location>
</feature>
<feature type="transmembrane region" description="Helical" evidence="1">
    <location>
        <begin position="27"/>
        <end position="46"/>
    </location>
</feature>
<feature type="transmembrane region" description="Helical" evidence="1">
    <location>
        <begin position="103"/>
        <end position="125"/>
    </location>
</feature>
<keyword evidence="1" id="KW-0812">Transmembrane</keyword>
<proteinExistence type="predicted"/>
<protein>
    <submittedName>
        <fullName evidence="2">Uncharacterized protein</fullName>
    </submittedName>
</protein>
<dbReference type="OrthoDB" id="2428293at2"/>